<reference evidence="3 4" key="1">
    <citation type="submission" date="2015-08" db="EMBL/GenBank/DDBJ databases">
        <authorList>
            <person name="Babu N.S."/>
            <person name="Beckwith C.J."/>
            <person name="Beseler K.G."/>
            <person name="Brison A."/>
            <person name="Carone J.V."/>
            <person name="Caskin T.P."/>
            <person name="Diamond M."/>
            <person name="Durham M.E."/>
            <person name="Foxe J.M."/>
            <person name="Go M."/>
            <person name="Henderson B.A."/>
            <person name="Jones I.B."/>
            <person name="McGettigan J.A."/>
            <person name="Micheletti S.J."/>
            <person name="Nasrallah M.E."/>
            <person name="Ortiz D."/>
            <person name="Piller C.R."/>
            <person name="Privatt S.R."/>
            <person name="Schneider S.L."/>
            <person name="Sharp S."/>
            <person name="Smith T.C."/>
            <person name="Stanton J.D."/>
            <person name="Ullery H.E."/>
            <person name="Wilson R.J."/>
            <person name="Serrano M.G."/>
            <person name="Buck G."/>
            <person name="Lee V."/>
            <person name="Wang Y."/>
            <person name="Carvalho R."/>
            <person name="Voegtly L."/>
            <person name="Shi R."/>
            <person name="Duckworth R."/>
            <person name="Johnson A."/>
            <person name="Loviza R."/>
            <person name="Walstead R."/>
            <person name="Shah Z."/>
            <person name="Kiflezghi M."/>
            <person name="Wade K."/>
            <person name="Ball S.L."/>
            <person name="Bradley K.W."/>
            <person name="Asai D.J."/>
            <person name="Bowman C.A."/>
            <person name="Russell D.A."/>
            <person name="Pope W.H."/>
            <person name="Jacobs-Sera D."/>
            <person name="Hendrix R.W."/>
            <person name="Hatfull G.F."/>
        </authorList>
    </citation>
    <scope>NUCLEOTIDE SEQUENCE [LARGE SCALE GENOMIC DNA]</scope>
    <source>
        <strain evidence="3 4">DSM 27648</strain>
    </source>
</reference>
<gene>
    <name evidence="3" type="ORF">AKJ09_07800</name>
</gene>
<feature type="transmembrane region" description="Helical" evidence="1">
    <location>
        <begin position="343"/>
        <end position="362"/>
    </location>
</feature>
<feature type="transmembrane region" description="Helical" evidence="1">
    <location>
        <begin position="59"/>
        <end position="81"/>
    </location>
</feature>
<evidence type="ECO:0000259" key="2">
    <source>
        <dbReference type="Pfam" id="PF01757"/>
    </source>
</evidence>
<dbReference type="InterPro" id="IPR050879">
    <property type="entry name" value="Acyltransferase_3"/>
</dbReference>
<feature type="transmembrane region" description="Helical" evidence="1">
    <location>
        <begin position="164"/>
        <end position="185"/>
    </location>
</feature>
<dbReference type="PANTHER" id="PTHR23028">
    <property type="entry name" value="ACETYLTRANSFERASE"/>
    <property type="match status" value="1"/>
</dbReference>
<evidence type="ECO:0000313" key="4">
    <source>
        <dbReference type="Proteomes" id="UP000064967"/>
    </source>
</evidence>
<dbReference type="InterPro" id="IPR002656">
    <property type="entry name" value="Acyl_transf_3_dom"/>
</dbReference>
<dbReference type="Proteomes" id="UP000064967">
    <property type="component" value="Chromosome"/>
</dbReference>
<keyword evidence="3" id="KW-0808">Transferase</keyword>
<keyword evidence="4" id="KW-1185">Reference proteome</keyword>
<dbReference type="GO" id="GO:0016747">
    <property type="term" value="F:acyltransferase activity, transferring groups other than amino-acyl groups"/>
    <property type="evidence" value="ECO:0007669"/>
    <property type="project" value="InterPro"/>
</dbReference>
<sequence length="392" mass="42857">MSNQVRATERYDELDALRGIAALSVGLSHHLSVFQGMPAGSPYQAEAKLALLLKYAPTYAFAAGHESVVLFFVLSGFVLSLPAFRGQRTSYPIFVVRRFARLYIPYLAAVILAFVGCAFASSHAPPAMVGAWVSSHWHAPPTLASLFDHVLMLHHFDTSTLSPVFWSLIVEMRVSLLFPLILLAVTRLRPALSLGLAASLTAIRIVVGWRTHDDAILDYLTSLHFAGMFIVGANAARSFASLRAMFRGASPWVRTSILAVAWLLYNYGRAVGHIVPFSDEWLVAPAAVVFFVAAFESPVGQRLCSSRFAAFLGKVSFSYYLVHTTILYASLRFLAGRLPVDVIVLLSLVAGLVFAYGFYLAVEVPALKLSKRLKRTSKAHALTERISAVPPA</sequence>
<feature type="transmembrane region" description="Helical" evidence="1">
    <location>
        <begin position="102"/>
        <end position="121"/>
    </location>
</feature>
<dbReference type="EMBL" id="CP012333">
    <property type="protein sequence ID" value="AKV01137.1"/>
    <property type="molecule type" value="Genomic_DNA"/>
</dbReference>
<name>A0A0K1Q643_9BACT</name>
<dbReference type="Pfam" id="PF01757">
    <property type="entry name" value="Acyl_transf_3"/>
    <property type="match status" value="1"/>
</dbReference>
<feature type="transmembrane region" description="Helical" evidence="1">
    <location>
        <begin position="311"/>
        <end position="331"/>
    </location>
</feature>
<keyword evidence="1" id="KW-1133">Transmembrane helix</keyword>
<evidence type="ECO:0000313" key="3">
    <source>
        <dbReference type="EMBL" id="AKV01137.1"/>
    </source>
</evidence>
<proteinExistence type="predicted"/>
<accession>A0A0K1Q643</accession>
<dbReference type="RefSeq" id="WP_169928129.1">
    <property type="nucleotide sequence ID" value="NZ_CP012333.1"/>
</dbReference>
<keyword evidence="3" id="KW-0012">Acyltransferase</keyword>
<feature type="transmembrane region" description="Helical" evidence="1">
    <location>
        <begin position="216"/>
        <end position="236"/>
    </location>
</feature>
<organism evidence="3 4">
    <name type="scientific">Labilithrix luteola</name>
    <dbReference type="NCBI Taxonomy" id="1391654"/>
    <lineage>
        <taxon>Bacteria</taxon>
        <taxon>Pseudomonadati</taxon>
        <taxon>Myxococcota</taxon>
        <taxon>Polyangia</taxon>
        <taxon>Polyangiales</taxon>
        <taxon>Labilitrichaceae</taxon>
        <taxon>Labilithrix</taxon>
    </lineage>
</organism>
<feature type="domain" description="Acyltransferase 3" evidence="2">
    <location>
        <begin position="12"/>
        <end position="357"/>
    </location>
</feature>
<protein>
    <submittedName>
        <fullName evidence="3">Acyltransferase</fullName>
    </submittedName>
</protein>
<dbReference type="PATRIC" id="fig|1391654.3.peg.7906"/>
<feature type="transmembrane region" description="Helical" evidence="1">
    <location>
        <begin position="192"/>
        <end position="210"/>
    </location>
</feature>
<dbReference type="AlphaFoldDB" id="A0A0K1Q643"/>
<keyword evidence="1" id="KW-0812">Transmembrane</keyword>
<dbReference type="STRING" id="1391654.AKJ09_07800"/>
<dbReference type="KEGG" id="llu:AKJ09_07800"/>
<feature type="transmembrane region" description="Helical" evidence="1">
    <location>
        <begin position="281"/>
        <end position="299"/>
    </location>
</feature>
<feature type="transmembrane region" description="Helical" evidence="1">
    <location>
        <begin position="257"/>
        <end position="275"/>
    </location>
</feature>
<keyword evidence="1" id="KW-0472">Membrane</keyword>
<evidence type="ECO:0000256" key="1">
    <source>
        <dbReference type="SAM" id="Phobius"/>
    </source>
</evidence>